<sequence length="109" mass="12155">MSTRFDGRRGSRHDDLPLAGLPGWGLEMMMGLYGPETIKRVLTEEAERGITRESWERGRADESLSGPVGAPDVEMCGRGDVPPAFNQVDAELEAVNSLIRFLGRKLRRR</sequence>
<protein>
    <submittedName>
        <fullName evidence="2">Uncharacterized protein</fullName>
    </submittedName>
</protein>
<evidence type="ECO:0000256" key="1">
    <source>
        <dbReference type="SAM" id="MobiDB-lite"/>
    </source>
</evidence>
<feature type="region of interest" description="Disordered" evidence="1">
    <location>
        <begin position="52"/>
        <end position="73"/>
    </location>
</feature>
<comment type="caution">
    <text evidence="2">The sequence shown here is derived from an EMBL/GenBank/DDBJ whole genome shotgun (WGS) entry which is preliminary data.</text>
</comment>
<name>A0AAW6R5Q4_GORRU</name>
<dbReference type="AlphaFoldDB" id="A0AAW6R5Q4"/>
<reference evidence="2" key="1">
    <citation type="submission" date="2023-04" db="EMBL/GenBank/DDBJ databases">
        <title>Characterization and analysis of the complete genome of Gordonia rubripertincta 112, the degrader of aromatic and aliphatic compounds.</title>
        <authorList>
            <person name="Frantsuzova E."/>
            <person name="Bogun A."/>
            <person name="Delegan Y."/>
        </authorList>
    </citation>
    <scope>NUCLEOTIDE SEQUENCE</scope>
    <source>
        <strain evidence="2">112</strain>
    </source>
</reference>
<dbReference type="EMBL" id="JARUXG010000001">
    <property type="protein sequence ID" value="MDG6779278.1"/>
    <property type="molecule type" value="Genomic_DNA"/>
</dbReference>
<accession>A0AAW6R5Q4</accession>
<feature type="compositionally biased region" description="Basic and acidic residues" evidence="1">
    <location>
        <begin position="52"/>
        <end position="62"/>
    </location>
</feature>
<dbReference type="RefSeq" id="WP_239582126.1">
    <property type="nucleotide sequence ID" value="NZ_CP136136.1"/>
</dbReference>
<evidence type="ECO:0000313" key="2">
    <source>
        <dbReference type="EMBL" id="MDG6779278.1"/>
    </source>
</evidence>
<proteinExistence type="predicted"/>
<organism evidence="2">
    <name type="scientific">Gordonia rubripertincta</name>
    <name type="common">Rhodococcus corallinus</name>
    <dbReference type="NCBI Taxonomy" id="36822"/>
    <lineage>
        <taxon>Bacteria</taxon>
        <taxon>Bacillati</taxon>
        <taxon>Actinomycetota</taxon>
        <taxon>Actinomycetes</taxon>
        <taxon>Mycobacteriales</taxon>
        <taxon>Gordoniaceae</taxon>
        <taxon>Gordonia</taxon>
    </lineage>
</organism>
<gene>
    <name evidence="2" type="ORF">QBL07_00370</name>
</gene>